<dbReference type="GO" id="GO:0009407">
    <property type="term" value="P:toxin catabolic process"/>
    <property type="evidence" value="ECO:0007669"/>
    <property type="project" value="UniProtKB-ARBA"/>
</dbReference>
<reference evidence="7" key="1">
    <citation type="submission" date="2022-05" db="EMBL/GenBank/DDBJ databases">
        <title>The Musa troglodytarum L. genome provides insights into the mechanism of non-climacteric behaviour and enrichment of carotenoids.</title>
        <authorList>
            <person name="Wang J."/>
        </authorList>
    </citation>
    <scope>NUCLEOTIDE SEQUENCE</scope>
    <source>
        <tissue evidence="7">Leaf</tissue>
    </source>
</reference>
<feature type="compositionally biased region" description="Basic and acidic residues" evidence="4">
    <location>
        <begin position="304"/>
        <end position="319"/>
    </location>
</feature>
<dbReference type="PANTHER" id="PTHR11260:SF615">
    <property type="entry name" value="GLUTATHIONE S-TRANSFERASE U17"/>
    <property type="match status" value="1"/>
</dbReference>
<dbReference type="InterPro" id="IPR004045">
    <property type="entry name" value="Glutathione_S-Trfase_N"/>
</dbReference>
<feature type="domain" description="GST N-terminal" evidence="5">
    <location>
        <begin position="302"/>
        <end position="389"/>
    </location>
</feature>
<dbReference type="InterPro" id="IPR010987">
    <property type="entry name" value="Glutathione-S-Trfase_C-like"/>
</dbReference>
<dbReference type="InterPro" id="IPR036249">
    <property type="entry name" value="Thioredoxin-like_sf"/>
</dbReference>
<evidence type="ECO:0000259" key="5">
    <source>
        <dbReference type="PROSITE" id="PS50404"/>
    </source>
</evidence>
<evidence type="ECO:0000256" key="4">
    <source>
        <dbReference type="SAM" id="MobiDB-lite"/>
    </source>
</evidence>
<dbReference type="GO" id="GO:0004364">
    <property type="term" value="F:glutathione transferase activity"/>
    <property type="evidence" value="ECO:0007669"/>
    <property type="project" value="UniProtKB-EC"/>
</dbReference>
<dbReference type="GO" id="GO:0003676">
    <property type="term" value="F:nucleic acid binding"/>
    <property type="evidence" value="ECO:0007669"/>
    <property type="project" value="InterPro"/>
</dbReference>
<evidence type="ECO:0000259" key="6">
    <source>
        <dbReference type="PROSITE" id="PS50405"/>
    </source>
</evidence>
<dbReference type="CDD" id="cd03185">
    <property type="entry name" value="GST_C_Tau"/>
    <property type="match status" value="1"/>
</dbReference>
<dbReference type="SUPFAM" id="SSF52833">
    <property type="entry name" value="Thioredoxin-like"/>
    <property type="match status" value="1"/>
</dbReference>
<dbReference type="Pfam" id="PF01918">
    <property type="entry name" value="Alba"/>
    <property type="match status" value="1"/>
</dbReference>
<dbReference type="EMBL" id="CP097502">
    <property type="protein sequence ID" value="URD73158.1"/>
    <property type="molecule type" value="Genomic_DNA"/>
</dbReference>
<dbReference type="InterPro" id="IPR045074">
    <property type="entry name" value="GST_C_Tau"/>
</dbReference>
<dbReference type="SFLD" id="SFLDG00358">
    <property type="entry name" value="Main_(cytGST)"/>
    <property type="match status" value="1"/>
</dbReference>
<comment type="catalytic activity">
    <reaction evidence="3">
        <text>RX + glutathione = an S-substituted glutathione + a halide anion + H(+)</text>
        <dbReference type="Rhea" id="RHEA:16437"/>
        <dbReference type="ChEBI" id="CHEBI:15378"/>
        <dbReference type="ChEBI" id="CHEBI:16042"/>
        <dbReference type="ChEBI" id="CHEBI:17792"/>
        <dbReference type="ChEBI" id="CHEBI:57925"/>
        <dbReference type="ChEBI" id="CHEBI:90779"/>
        <dbReference type="EC" id="2.5.1.18"/>
    </reaction>
</comment>
<dbReference type="GO" id="GO:0006749">
    <property type="term" value="P:glutathione metabolic process"/>
    <property type="evidence" value="ECO:0007669"/>
    <property type="project" value="InterPro"/>
</dbReference>
<dbReference type="EC" id="2.5.1.18" evidence="1"/>
<dbReference type="InterPro" id="IPR045073">
    <property type="entry name" value="Omega/Tau-like"/>
</dbReference>
<protein>
    <recommendedName>
        <fullName evidence="1">glutathione transferase</fullName>
        <ecNumber evidence="1">2.5.1.18</ecNumber>
    </recommendedName>
</protein>
<evidence type="ECO:0000256" key="2">
    <source>
        <dbReference type="ARBA" id="ARBA00022679"/>
    </source>
</evidence>
<feature type="region of interest" description="Disordered" evidence="4">
    <location>
        <begin position="326"/>
        <end position="347"/>
    </location>
</feature>
<sequence>MDRYQRVEKPRPESAIDENEIRITSQGLIRNYVSYATSLLEEKRVREIVIKAMGQAISKAVTIAEIIKKRIPGLYQDTAISSVSITDVWEPIEEGLPGDDTSCLNDFNIFVNQRAKRKLPWSSQSISKDINNHSSINSIHNLNQDKHKANFTKIHMYEDVVEVEVEEEDGDGEEDMVDMLAMTIIRLDMATIKVDMVTLAIIKVDIVNMSTIKKMVDGTQTGVAVVDVVEVVGIIVVEDMEEEVMEGLVGETMVVDEEGWVAVGERTRSSILSLDLGSIMRAFKDISIINLHLHGVASSRRRRPEINGDSRGRRSEAHRVVAEPVRAARKGSPQSLGGGVREKPGPKSELLLRSNPVYKKIPVLLHHGKPVCESMIIVEYVDEVWAAAGRAILPADPYERALHRFWAAYIDGKLFPSVLAIAKDEPKMTKVEAVEQLHTGIKLMEEAFERLSKGKGFFGGDAIGYLDIALGCFLGWFKVCEEVTGFKFLDNEKSPLLVGWAERFCSDEAVKDVMPENERLEEYSKLCRARLRATAAD</sequence>
<proteinExistence type="predicted"/>
<name>A0A9E7EC06_9LILI</name>
<dbReference type="Pfam" id="PF13410">
    <property type="entry name" value="GST_C_2"/>
    <property type="match status" value="1"/>
</dbReference>
<dbReference type="SUPFAM" id="SSF82704">
    <property type="entry name" value="AlbA-like"/>
    <property type="match status" value="1"/>
</dbReference>
<dbReference type="InterPro" id="IPR040079">
    <property type="entry name" value="Glutathione_S-Trfase"/>
</dbReference>
<feature type="region of interest" description="Disordered" evidence="4">
    <location>
        <begin position="300"/>
        <end position="319"/>
    </location>
</feature>
<dbReference type="InterPro" id="IPR036882">
    <property type="entry name" value="Alba-like_dom_sf"/>
</dbReference>
<dbReference type="OrthoDB" id="4951845at2759"/>
<dbReference type="AlphaFoldDB" id="A0A9E7EC06"/>
<dbReference type="Gene3D" id="3.40.30.10">
    <property type="entry name" value="Glutaredoxin"/>
    <property type="match status" value="1"/>
</dbReference>
<dbReference type="SUPFAM" id="SSF47616">
    <property type="entry name" value="GST C-terminal domain-like"/>
    <property type="match status" value="1"/>
</dbReference>
<dbReference type="PROSITE" id="PS50404">
    <property type="entry name" value="GST_NTER"/>
    <property type="match status" value="1"/>
</dbReference>
<dbReference type="SFLD" id="SFLDG01152">
    <property type="entry name" value="Main.3:_Omega-_and_Tau-like"/>
    <property type="match status" value="1"/>
</dbReference>
<dbReference type="Proteomes" id="UP001055439">
    <property type="component" value="Chromosome 1"/>
</dbReference>
<feature type="domain" description="GST C-terminal" evidence="6">
    <location>
        <begin position="396"/>
        <end position="526"/>
    </location>
</feature>
<dbReference type="Pfam" id="PF02798">
    <property type="entry name" value="GST_N"/>
    <property type="match status" value="1"/>
</dbReference>
<organism evidence="7 8">
    <name type="scientific">Musa troglodytarum</name>
    <name type="common">fe'i banana</name>
    <dbReference type="NCBI Taxonomy" id="320322"/>
    <lineage>
        <taxon>Eukaryota</taxon>
        <taxon>Viridiplantae</taxon>
        <taxon>Streptophyta</taxon>
        <taxon>Embryophyta</taxon>
        <taxon>Tracheophyta</taxon>
        <taxon>Spermatophyta</taxon>
        <taxon>Magnoliopsida</taxon>
        <taxon>Liliopsida</taxon>
        <taxon>Zingiberales</taxon>
        <taxon>Musaceae</taxon>
        <taxon>Musa</taxon>
    </lineage>
</organism>
<dbReference type="InterPro" id="IPR036282">
    <property type="entry name" value="Glutathione-S-Trfase_C_sf"/>
</dbReference>
<dbReference type="Gene3D" id="1.20.1050.10">
    <property type="match status" value="1"/>
</dbReference>
<dbReference type="FunFam" id="1.20.1050.10:FF:000016">
    <property type="entry name" value="Glutathione S-transferase U9"/>
    <property type="match status" value="1"/>
</dbReference>
<evidence type="ECO:0000256" key="3">
    <source>
        <dbReference type="ARBA" id="ARBA00047960"/>
    </source>
</evidence>
<dbReference type="PROSITE" id="PS50405">
    <property type="entry name" value="GST_CTER"/>
    <property type="match status" value="1"/>
</dbReference>
<dbReference type="GO" id="GO:0005737">
    <property type="term" value="C:cytoplasm"/>
    <property type="evidence" value="ECO:0007669"/>
    <property type="project" value="TreeGrafter"/>
</dbReference>
<keyword evidence="8" id="KW-1185">Reference proteome</keyword>
<accession>A0A9E7EC06</accession>
<dbReference type="InterPro" id="IPR002775">
    <property type="entry name" value="DNA/RNA-bd_Alba-like"/>
</dbReference>
<evidence type="ECO:0000256" key="1">
    <source>
        <dbReference type="ARBA" id="ARBA00012452"/>
    </source>
</evidence>
<evidence type="ECO:0000313" key="8">
    <source>
        <dbReference type="Proteomes" id="UP001055439"/>
    </source>
</evidence>
<keyword evidence="2" id="KW-0808">Transferase</keyword>
<evidence type="ECO:0000313" key="7">
    <source>
        <dbReference type="EMBL" id="URD73158.1"/>
    </source>
</evidence>
<dbReference type="Gene3D" id="3.30.110.20">
    <property type="entry name" value="Alba-like domain"/>
    <property type="match status" value="1"/>
</dbReference>
<gene>
    <name evidence="7" type="ORF">MUK42_09482</name>
</gene>
<dbReference type="PANTHER" id="PTHR11260">
    <property type="entry name" value="GLUTATHIONE S-TRANSFERASE, GST, SUPERFAMILY, GST DOMAIN CONTAINING"/>
    <property type="match status" value="1"/>
</dbReference>
<dbReference type="SFLD" id="SFLDS00019">
    <property type="entry name" value="Glutathione_Transferase_(cytos"/>
    <property type="match status" value="1"/>
</dbReference>